<accession>A0A428KC51</accession>
<organism evidence="3 4">
    <name type="scientific">Hymenobacter rigui</name>
    <dbReference type="NCBI Taxonomy" id="334424"/>
    <lineage>
        <taxon>Bacteria</taxon>
        <taxon>Pseudomonadati</taxon>
        <taxon>Bacteroidota</taxon>
        <taxon>Cytophagia</taxon>
        <taxon>Cytophagales</taxon>
        <taxon>Hymenobacteraceae</taxon>
        <taxon>Hymenobacter</taxon>
    </lineage>
</organism>
<dbReference type="AlphaFoldDB" id="A0A428KC51"/>
<evidence type="ECO:0000313" key="4">
    <source>
        <dbReference type="Proteomes" id="UP000273500"/>
    </source>
</evidence>
<dbReference type="Pfam" id="PF00581">
    <property type="entry name" value="Rhodanese"/>
    <property type="match status" value="1"/>
</dbReference>
<dbReference type="CDD" id="cd00158">
    <property type="entry name" value="RHOD"/>
    <property type="match status" value="1"/>
</dbReference>
<evidence type="ECO:0000256" key="1">
    <source>
        <dbReference type="SAM" id="SignalP"/>
    </source>
</evidence>
<dbReference type="SUPFAM" id="SSF52821">
    <property type="entry name" value="Rhodanese/Cell cycle control phosphatase"/>
    <property type="match status" value="1"/>
</dbReference>
<dbReference type="Gene3D" id="3.40.250.10">
    <property type="entry name" value="Rhodanese-like domain"/>
    <property type="match status" value="1"/>
</dbReference>
<comment type="caution">
    <text evidence="3">The sequence shown here is derived from an EMBL/GenBank/DDBJ whole genome shotgun (WGS) entry which is preliminary data.</text>
</comment>
<sequence>MRILCLTALLVSISAATYAQSSLPVTNAQPKIPTPTVAAPSVTKIPPQEAKALLQQPNTILLDVRTPEEYAAGHLAGAKNLDFKSPDFASQLTTLDPNNVYVLYCRSGNRSNQAGLVMQDKGFKKVLNAGAYEELNKQGVKK</sequence>
<keyword evidence="1" id="KW-0732">Signal</keyword>
<dbReference type="SMART" id="SM00450">
    <property type="entry name" value="RHOD"/>
    <property type="match status" value="1"/>
</dbReference>
<feature type="domain" description="Rhodanese" evidence="2">
    <location>
        <begin position="55"/>
        <end position="141"/>
    </location>
</feature>
<dbReference type="PROSITE" id="PS50206">
    <property type="entry name" value="RHODANESE_3"/>
    <property type="match status" value="1"/>
</dbReference>
<dbReference type="InterPro" id="IPR050229">
    <property type="entry name" value="GlpE_sulfurtransferase"/>
</dbReference>
<keyword evidence="4" id="KW-1185">Reference proteome</keyword>
<dbReference type="PANTHER" id="PTHR43031:SF16">
    <property type="entry name" value="OXIDOREDUCTASE"/>
    <property type="match status" value="1"/>
</dbReference>
<evidence type="ECO:0000313" key="3">
    <source>
        <dbReference type="EMBL" id="RSK43998.1"/>
    </source>
</evidence>
<feature type="signal peptide" evidence="1">
    <location>
        <begin position="1"/>
        <end position="19"/>
    </location>
</feature>
<protein>
    <submittedName>
        <fullName evidence="3">Rhodanese-like domain-containing protein</fullName>
    </submittedName>
</protein>
<dbReference type="InterPro" id="IPR036873">
    <property type="entry name" value="Rhodanese-like_dom_sf"/>
</dbReference>
<reference evidence="3 4" key="1">
    <citation type="submission" date="2018-12" db="EMBL/GenBank/DDBJ databases">
        <authorList>
            <person name="Feng G."/>
            <person name="Zhu H."/>
        </authorList>
    </citation>
    <scope>NUCLEOTIDE SEQUENCE [LARGE SCALE GENOMIC DNA]</scope>
    <source>
        <strain evidence="3 4">KCTC 12533</strain>
    </source>
</reference>
<proteinExistence type="predicted"/>
<dbReference type="OrthoDB" id="9808735at2"/>
<gene>
    <name evidence="3" type="ORF">EI291_20595</name>
</gene>
<dbReference type="PANTHER" id="PTHR43031">
    <property type="entry name" value="FAD-DEPENDENT OXIDOREDUCTASE"/>
    <property type="match status" value="1"/>
</dbReference>
<dbReference type="EMBL" id="RWIT01000019">
    <property type="protein sequence ID" value="RSK43998.1"/>
    <property type="molecule type" value="Genomic_DNA"/>
</dbReference>
<dbReference type="Proteomes" id="UP000273500">
    <property type="component" value="Unassembled WGS sequence"/>
</dbReference>
<feature type="chain" id="PRO_5019524538" evidence="1">
    <location>
        <begin position="20"/>
        <end position="142"/>
    </location>
</feature>
<dbReference type="RefSeq" id="WP_125424169.1">
    <property type="nucleotide sequence ID" value="NZ_RWIT01000019.1"/>
</dbReference>
<evidence type="ECO:0000259" key="2">
    <source>
        <dbReference type="PROSITE" id="PS50206"/>
    </source>
</evidence>
<name>A0A428KC51_9BACT</name>
<dbReference type="InterPro" id="IPR001763">
    <property type="entry name" value="Rhodanese-like_dom"/>
</dbReference>